<dbReference type="AlphaFoldDB" id="A0A4Y2IPE2"/>
<evidence type="ECO:0000313" key="1">
    <source>
        <dbReference type="EMBL" id="GBM79463.1"/>
    </source>
</evidence>
<proteinExistence type="predicted"/>
<dbReference type="EMBL" id="BGPR01263924">
    <property type="protein sequence ID" value="GBM79524.1"/>
    <property type="molecule type" value="Genomic_DNA"/>
</dbReference>
<keyword evidence="3" id="KW-1185">Reference proteome</keyword>
<dbReference type="OrthoDB" id="6436497at2759"/>
<protein>
    <recommendedName>
        <fullName evidence="4">Reverse transcriptase domain-containing protein</fullName>
    </recommendedName>
</protein>
<evidence type="ECO:0000313" key="3">
    <source>
        <dbReference type="Proteomes" id="UP000499080"/>
    </source>
</evidence>
<organism evidence="2 3">
    <name type="scientific">Araneus ventricosus</name>
    <name type="common">Orbweaver spider</name>
    <name type="synonym">Epeira ventricosa</name>
    <dbReference type="NCBI Taxonomy" id="182803"/>
    <lineage>
        <taxon>Eukaryota</taxon>
        <taxon>Metazoa</taxon>
        <taxon>Ecdysozoa</taxon>
        <taxon>Arthropoda</taxon>
        <taxon>Chelicerata</taxon>
        <taxon>Arachnida</taxon>
        <taxon>Araneae</taxon>
        <taxon>Araneomorphae</taxon>
        <taxon>Entelegynae</taxon>
        <taxon>Araneoidea</taxon>
        <taxon>Araneidae</taxon>
        <taxon>Araneus</taxon>
    </lineage>
</organism>
<gene>
    <name evidence="2" type="ORF">AVEN_151636_1</name>
    <name evidence="1" type="ORF">AVEN_94169_1</name>
</gene>
<dbReference type="EMBL" id="BGPR01263906">
    <property type="protein sequence ID" value="GBM79463.1"/>
    <property type="molecule type" value="Genomic_DNA"/>
</dbReference>
<reference evidence="2 3" key="1">
    <citation type="journal article" date="2019" name="Sci. Rep.">
        <title>Orb-weaving spider Araneus ventricosus genome elucidates the spidroin gene catalogue.</title>
        <authorList>
            <person name="Kono N."/>
            <person name="Nakamura H."/>
            <person name="Ohtoshi R."/>
            <person name="Moran D.A.P."/>
            <person name="Shinohara A."/>
            <person name="Yoshida Y."/>
            <person name="Fujiwara M."/>
            <person name="Mori M."/>
            <person name="Tomita M."/>
            <person name="Arakawa K."/>
        </authorList>
    </citation>
    <scope>NUCLEOTIDE SEQUENCE [LARGE SCALE GENOMIC DNA]</scope>
</reference>
<evidence type="ECO:0008006" key="4">
    <source>
        <dbReference type="Google" id="ProtNLM"/>
    </source>
</evidence>
<dbReference type="Proteomes" id="UP000499080">
    <property type="component" value="Unassembled WGS sequence"/>
</dbReference>
<name>A0A4Y2IPE2_ARAVE</name>
<evidence type="ECO:0000313" key="2">
    <source>
        <dbReference type="EMBL" id="GBM79524.1"/>
    </source>
</evidence>
<comment type="caution">
    <text evidence="2">The sequence shown here is derived from an EMBL/GenBank/DDBJ whole genome shotgun (WGS) entry which is preliminary data.</text>
</comment>
<sequence>MNGFTLSTSKTAAVHFCRKRNLQLDPKIKLYGHSIPLLNEIRFLGVIFDKKLTFLPHVIALRKKSERSLNTLRVLSTIAWGVDRPSMMRIYRAIILSKIDYGCRAGKQFFND</sequence>
<accession>A0A4Y2IPE2</accession>